<evidence type="ECO:0000313" key="3">
    <source>
        <dbReference type="Proteomes" id="UP000283727"/>
    </source>
</evidence>
<name>A0A415C307_BIFBI</name>
<proteinExistence type="predicted"/>
<evidence type="ECO:0000256" key="1">
    <source>
        <dbReference type="SAM" id="Phobius"/>
    </source>
</evidence>
<dbReference type="EMBL" id="QRLR01000006">
    <property type="protein sequence ID" value="RHJ22118.1"/>
    <property type="molecule type" value="Genomic_DNA"/>
</dbReference>
<comment type="caution">
    <text evidence="2">The sequence shown here is derived from an EMBL/GenBank/DDBJ whole genome shotgun (WGS) entry which is preliminary data.</text>
</comment>
<dbReference type="AlphaFoldDB" id="A0A415C307"/>
<reference evidence="2 3" key="1">
    <citation type="submission" date="2018-08" db="EMBL/GenBank/DDBJ databases">
        <title>A genome reference for cultivated species of the human gut microbiota.</title>
        <authorList>
            <person name="Zou Y."/>
            <person name="Xue W."/>
            <person name="Luo G."/>
        </authorList>
    </citation>
    <scope>NUCLEOTIDE SEQUENCE [LARGE SCALE GENOMIC DNA]</scope>
    <source>
        <strain evidence="2 3">AM12-10</strain>
    </source>
</reference>
<keyword evidence="1" id="KW-0472">Membrane</keyword>
<keyword evidence="1" id="KW-0812">Transmembrane</keyword>
<feature type="transmembrane region" description="Helical" evidence="1">
    <location>
        <begin position="23"/>
        <end position="47"/>
    </location>
</feature>
<accession>A0A415C307</accession>
<feature type="transmembrane region" description="Helical" evidence="1">
    <location>
        <begin position="59"/>
        <end position="79"/>
    </location>
</feature>
<evidence type="ECO:0000313" key="2">
    <source>
        <dbReference type="EMBL" id="RHJ22118.1"/>
    </source>
</evidence>
<dbReference type="RefSeq" id="WP_117658500.1">
    <property type="nucleotide sequence ID" value="NZ_JAQECX010000005.1"/>
</dbReference>
<organism evidence="2 3">
    <name type="scientific">Bifidobacterium bifidum</name>
    <dbReference type="NCBI Taxonomy" id="1681"/>
    <lineage>
        <taxon>Bacteria</taxon>
        <taxon>Bacillati</taxon>
        <taxon>Actinomycetota</taxon>
        <taxon>Actinomycetes</taxon>
        <taxon>Bifidobacteriales</taxon>
        <taxon>Bifidobacteriaceae</taxon>
        <taxon>Bifidobacterium</taxon>
    </lineage>
</organism>
<gene>
    <name evidence="2" type="ORF">DW137_09885</name>
</gene>
<keyword evidence="1" id="KW-1133">Transmembrane helix</keyword>
<protein>
    <submittedName>
        <fullName evidence="2">Uncharacterized protein</fullName>
    </submittedName>
</protein>
<sequence length="116" mass="12596">MESTTNQTAQIAGQGAADFFSVFLAWVFTPTGAILTLLLILIGGGSLAMRVMGRASRLLSVLGTITAILFFVWIVSGVMEGFGIPVREWIRSIAMQLPDIGMMFKAFFERLLYTAG</sequence>
<dbReference type="Proteomes" id="UP000283727">
    <property type="component" value="Unassembled WGS sequence"/>
</dbReference>